<dbReference type="SMART" id="SM00304">
    <property type="entry name" value="HAMP"/>
    <property type="match status" value="1"/>
</dbReference>
<proteinExistence type="predicted"/>
<feature type="transmembrane region" description="Helical" evidence="13">
    <location>
        <begin position="9"/>
        <end position="29"/>
    </location>
</feature>
<dbReference type="Gene3D" id="1.10.287.130">
    <property type="match status" value="1"/>
</dbReference>
<keyword evidence="8" id="KW-0547">Nucleotide-binding</keyword>
<dbReference type="EMBL" id="VLLN01000040">
    <property type="protein sequence ID" value="TWJ13421.1"/>
    <property type="molecule type" value="Genomic_DNA"/>
</dbReference>
<evidence type="ECO:0000256" key="6">
    <source>
        <dbReference type="ARBA" id="ARBA00022679"/>
    </source>
</evidence>
<dbReference type="PROSITE" id="PS50109">
    <property type="entry name" value="HIS_KIN"/>
    <property type="match status" value="1"/>
</dbReference>
<comment type="caution">
    <text evidence="16">The sequence shown here is derived from an EMBL/GenBank/DDBJ whole genome shotgun (WGS) entry which is preliminary data.</text>
</comment>
<keyword evidence="11 13" id="KW-1133">Transmembrane helix</keyword>
<dbReference type="CDD" id="cd18773">
    <property type="entry name" value="PDC1_HK_sensor"/>
    <property type="match status" value="1"/>
</dbReference>
<feature type="domain" description="Histidine kinase" evidence="14">
    <location>
        <begin position="383"/>
        <end position="595"/>
    </location>
</feature>
<evidence type="ECO:0000313" key="17">
    <source>
        <dbReference type="Proteomes" id="UP000319449"/>
    </source>
</evidence>
<dbReference type="CDD" id="cd06225">
    <property type="entry name" value="HAMP"/>
    <property type="match status" value="1"/>
</dbReference>
<dbReference type="InterPro" id="IPR036097">
    <property type="entry name" value="HisK_dim/P_sf"/>
</dbReference>
<keyword evidence="4" id="KW-1003">Cell membrane</keyword>
<gene>
    <name evidence="16" type="ORF">JN12_03859</name>
</gene>
<dbReference type="OrthoDB" id="9781147at2"/>
<dbReference type="PROSITE" id="PS50885">
    <property type="entry name" value="HAMP"/>
    <property type="match status" value="1"/>
</dbReference>
<dbReference type="PANTHER" id="PTHR44936:SF10">
    <property type="entry name" value="SENSOR PROTEIN RSTB"/>
    <property type="match status" value="1"/>
</dbReference>
<dbReference type="InterPro" id="IPR050980">
    <property type="entry name" value="2C_sensor_his_kinase"/>
</dbReference>
<evidence type="ECO:0000256" key="3">
    <source>
        <dbReference type="ARBA" id="ARBA00012438"/>
    </source>
</evidence>
<dbReference type="InterPro" id="IPR029151">
    <property type="entry name" value="Sensor-like_sf"/>
</dbReference>
<sequence length="602" mass="66425">MRLGITNKLIVMILPLVVLPVLVTGLMAYNVTNGIVTDLLSQGQKNLAREIAEKTNQDFKTARADISMLSALPALKDYHYNKFYGLESEAELSKKAIEQFFRDLARKTNLYLRIAYIDQDGAEVATITRDDMVINAPLMESRQAPAKQDLTISRVMTLGTSGQRIVRLSYQLFDVWTRPAGTVILELDMNELARRFLSRRVGQNGYPFMLDQTGRAVFHPEASFIDKDPDKLSAPSLEELTRKMLKNREGTAYYDYHGPKVATFTTVEDNGWVVAVTLPVGEFKARLTAIKDRVFIIVLISASLAIGAGIVYSWRFVHPIRQLAQAATAISRGQLPATVVPESNDELGALTQSFNQMAKNLQNIQDELVKSEKLVSLGRVAAGVAHEIRTPLNAINMASQYLRRKSVNDPELVESVELIIEEISHLNNFVSDFLRYAQKPSPTLTPMNMNELVDDVLRTHATLAREKKVQIELNLDESLPDIPVDAFQIERALVNLVVNACDAMPGGGTLAVATSLLSSETGERMVAIRVADTGEGISAEDLQRVFDPFYSTKEQGTGMGLALTLSTIESHGGTIRIESTPGSGTTMTVLLPCNQVAPKEED</sequence>
<dbReference type="GO" id="GO:0005886">
    <property type="term" value="C:plasma membrane"/>
    <property type="evidence" value="ECO:0007669"/>
    <property type="project" value="UniProtKB-SubCell"/>
</dbReference>
<dbReference type="Gene3D" id="1.10.8.500">
    <property type="entry name" value="HAMP domain in histidine kinase"/>
    <property type="match status" value="1"/>
</dbReference>
<dbReference type="InterPro" id="IPR004358">
    <property type="entry name" value="Sig_transdc_His_kin-like_C"/>
</dbReference>
<dbReference type="InterPro" id="IPR036890">
    <property type="entry name" value="HATPase_C_sf"/>
</dbReference>
<dbReference type="SMART" id="SM00387">
    <property type="entry name" value="HATPase_c"/>
    <property type="match status" value="1"/>
</dbReference>
<dbReference type="EC" id="2.7.13.3" evidence="3"/>
<organism evidence="16 17">
    <name type="scientific">Geobacter argillaceus</name>
    <dbReference type="NCBI Taxonomy" id="345631"/>
    <lineage>
        <taxon>Bacteria</taxon>
        <taxon>Pseudomonadati</taxon>
        <taxon>Thermodesulfobacteriota</taxon>
        <taxon>Desulfuromonadia</taxon>
        <taxon>Geobacterales</taxon>
        <taxon>Geobacteraceae</taxon>
        <taxon>Geobacter</taxon>
    </lineage>
</organism>
<dbReference type="GO" id="GO:0000155">
    <property type="term" value="F:phosphorelay sensor kinase activity"/>
    <property type="evidence" value="ECO:0007669"/>
    <property type="project" value="InterPro"/>
</dbReference>
<dbReference type="SUPFAM" id="SSF158472">
    <property type="entry name" value="HAMP domain-like"/>
    <property type="match status" value="1"/>
</dbReference>
<dbReference type="PRINTS" id="PR00344">
    <property type="entry name" value="BCTRLSENSOR"/>
</dbReference>
<evidence type="ECO:0000256" key="11">
    <source>
        <dbReference type="ARBA" id="ARBA00022989"/>
    </source>
</evidence>
<dbReference type="Gene3D" id="3.30.565.10">
    <property type="entry name" value="Histidine kinase-like ATPase, C-terminal domain"/>
    <property type="match status" value="1"/>
</dbReference>
<evidence type="ECO:0000256" key="13">
    <source>
        <dbReference type="SAM" id="Phobius"/>
    </source>
</evidence>
<dbReference type="PANTHER" id="PTHR44936">
    <property type="entry name" value="SENSOR PROTEIN CREC"/>
    <property type="match status" value="1"/>
</dbReference>
<evidence type="ECO:0000313" key="16">
    <source>
        <dbReference type="EMBL" id="TWJ13421.1"/>
    </source>
</evidence>
<evidence type="ECO:0000256" key="4">
    <source>
        <dbReference type="ARBA" id="ARBA00022475"/>
    </source>
</evidence>
<dbReference type="Pfam" id="PF02743">
    <property type="entry name" value="dCache_1"/>
    <property type="match status" value="1"/>
</dbReference>
<comment type="catalytic activity">
    <reaction evidence="1">
        <text>ATP + protein L-histidine = ADP + protein N-phospho-L-histidine.</text>
        <dbReference type="EC" id="2.7.13.3"/>
    </reaction>
</comment>
<keyword evidence="12 13" id="KW-0472">Membrane</keyword>
<feature type="domain" description="HAMP" evidence="15">
    <location>
        <begin position="314"/>
        <end position="366"/>
    </location>
</feature>
<dbReference type="Pfam" id="PF00672">
    <property type="entry name" value="HAMP"/>
    <property type="match status" value="1"/>
</dbReference>
<dbReference type="SUPFAM" id="SSF55874">
    <property type="entry name" value="ATPase domain of HSP90 chaperone/DNA topoisomerase II/histidine kinase"/>
    <property type="match status" value="1"/>
</dbReference>
<comment type="subcellular location">
    <subcellularLocation>
        <location evidence="2">Cell membrane</location>
        <topology evidence="2">Multi-pass membrane protein</topology>
    </subcellularLocation>
</comment>
<dbReference type="InterPro" id="IPR003594">
    <property type="entry name" value="HATPase_dom"/>
</dbReference>
<evidence type="ECO:0000256" key="10">
    <source>
        <dbReference type="ARBA" id="ARBA00022840"/>
    </source>
</evidence>
<dbReference type="SUPFAM" id="SSF47384">
    <property type="entry name" value="Homodimeric domain of signal transducing histidine kinase"/>
    <property type="match status" value="1"/>
</dbReference>
<dbReference type="CDD" id="cd00082">
    <property type="entry name" value="HisKA"/>
    <property type="match status" value="1"/>
</dbReference>
<feature type="transmembrane region" description="Helical" evidence="13">
    <location>
        <begin position="294"/>
        <end position="314"/>
    </location>
</feature>
<reference evidence="16 17" key="1">
    <citation type="submission" date="2019-07" db="EMBL/GenBank/DDBJ databases">
        <title>Genomic Encyclopedia of Archaeal and Bacterial Type Strains, Phase II (KMG-II): from individual species to whole genera.</title>
        <authorList>
            <person name="Goeker M."/>
        </authorList>
    </citation>
    <scope>NUCLEOTIDE SEQUENCE [LARGE SCALE GENOMIC DNA]</scope>
    <source>
        <strain evidence="16 17">ATCC BAA-1139</strain>
    </source>
</reference>
<dbReference type="Gene3D" id="3.30.450.20">
    <property type="entry name" value="PAS domain"/>
    <property type="match status" value="1"/>
</dbReference>
<evidence type="ECO:0000256" key="2">
    <source>
        <dbReference type="ARBA" id="ARBA00004651"/>
    </source>
</evidence>
<evidence type="ECO:0000256" key="7">
    <source>
        <dbReference type="ARBA" id="ARBA00022692"/>
    </source>
</evidence>
<protein>
    <recommendedName>
        <fullName evidence="3">histidine kinase</fullName>
        <ecNumber evidence="3">2.7.13.3</ecNumber>
    </recommendedName>
</protein>
<evidence type="ECO:0000259" key="15">
    <source>
        <dbReference type="PROSITE" id="PS50885"/>
    </source>
</evidence>
<keyword evidence="9 16" id="KW-0418">Kinase</keyword>
<keyword evidence="17" id="KW-1185">Reference proteome</keyword>
<evidence type="ECO:0000256" key="1">
    <source>
        <dbReference type="ARBA" id="ARBA00000085"/>
    </source>
</evidence>
<dbReference type="Proteomes" id="UP000319449">
    <property type="component" value="Unassembled WGS sequence"/>
</dbReference>
<evidence type="ECO:0000256" key="12">
    <source>
        <dbReference type="ARBA" id="ARBA00023136"/>
    </source>
</evidence>
<dbReference type="RefSeq" id="WP_145025839.1">
    <property type="nucleotide sequence ID" value="NZ_VLLN01000040.1"/>
</dbReference>
<dbReference type="Pfam" id="PF02518">
    <property type="entry name" value="HATPase_c"/>
    <property type="match status" value="1"/>
</dbReference>
<keyword evidence="6" id="KW-0808">Transferase</keyword>
<evidence type="ECO:0000256" key="5">
    <source>
        <dbReference type="ARBA" id="ARBA00022553"/>
    </source>
</evidence>
<dbReference type="SUPFAM" id="SSF103190">
    <property type="entry name" value="Sensory domain-like"/>
    <property type="match status" value="1"/>
</dbReference>
<evidence type="ECO:0000259" key="14">
    <source>
        <dbReference type="PROSITE" id="PS50109"/>
    </source>
</evidence>
<keyword evidence="10" id="KW-0067">ATP-binding</keyword>
<dbReference type="InterPro" id="IPR003661">
    <property type="entry name" value="HisK_dim/P_dom"/>
</dbReference>
<dbReference type="GO" id="GO:0005524">
    <property type="term" value="F:ATP binding"/>
    <property type="evidence" value="ECO:0007669"/>
    <property type="project" value="UniProtKB-KW"/>
</dbReference>
<evidence type="ECO:0000256" key="8">
    <source>
        <dbReference type="ARBA" id="ARBA00022741"/>
    </source>
</evidence>
<dbReference type="SMART" id="SM00388">
    <property type="entry name" value="HisKA"/>
    <property type="match status" value="1"/>
</dbReference>
<name>A0A562V663_9BACT</name>
<dbReference type="InterPro" id="IPR003660">
    <property type="entry name" value="HAMP_dom"/>
</dbReference>
<dbReference type="InterPro" id="IPR005467">
    <property type="entry name" value="His_kinase_dom"/>
</dbReference>
<accession>A0A562V663</accession>
<keyword evidence="7 13" id="KW-0812">Transmembrane</keyword>
<dbReference type="InterPro" id="IPR033479">
    <property type="entry name" value="dCache_1"/>
</dbReference>
<dbReference type="AlphaFoldDB" id="A0A562V663"/>
<dbReference type="CDD" id="cd12912">
    <property type="entry name" value="PDC2_MCP_like"/>
    <property type="match status" value="1"/>
</dbReference>
<dbReference type="Pfam" id="PF00512">
    <property type="entry name" value="HisKA"/>
    <property type="match status" value="1"/>
</dbReference>
<keyword evidence="5" id="KW-0597">Phosphoprotein</keyword>
<evidence type="ECO:0000256" key="9">
    <source>
        <dbReference type="ARBA" id="ARBA00022777"/>
    </source>
</evidence>